<dbReference type="GO" id="GO:0005840">
    <property type="term" value="C:ribosome"/>
    <property type="evidence" value="ECO:0007669"/>
    <property type="project" value="UniProtKB-KW"/>
</dbReference>
<dbReference type="Gene3D" id="1.10.287.310">
    <property type="match status" value="1"/>
</dbReference>
<keyword evidence="2 4" id="KW-0689">Ribosomal protein</keyword>
<name>A0A3G2QYE9_9STRA</name>
<gene>
    <name evidence="4" type="primary">rpl29</name>
</gene>
<dbReference type="InterPro" id="IPR036049">
    <property type="entry name" value="Ribosomal_uL29_sf"/>
</dbReference>
<dbReference type="NCBIfam" id="TIGR00012">
    <property type="entry name" value="L29"/>
    <property type="match status" value="1"/>
</dbReference>
<accession>A0A3G2QYE9</accession>
<keyword evidence="4" id="KW-0934">Plastid</keyword>
<dbReference type="EMBL" id="MH795128">
    <property type="protein sequence ID" value="AYO28140.1"/>
    <property type="molecule type" value="Genomic_DNA"/>
</dbReference>
<evidence type="ECO:0000256" key="1">
    <source>
        <dbReference type="ARBA" id="ARBA00009254"/>
    </source>
</evidence>
<evidence type="ECO:0000256" key="3">
    <source>
        <dbReference type="ARBA" id="ARBA00023274"/>
    </source>
</evidence>
<dbReference type="Pfam" id="PF00831">
    <property type="entry name" value="Ribosomal_L29"/>
    <property type="match status" value="1"/>
</dbReference>
<dbReference type="AlphaFoldDB" id="A0A3G2QYE9"/>
<dbReference type="InterPro" id="IPR001854">
    <property type="entry name" value="Ribosomal_uL29"/>
</dbReference>
<evidence type="ECO:0000313" key="4">
    <source>
        <dbReference type="EMBL" id="AYO28140.1"/>
    </source>
</evidence>
<reference evidence="4" key="1">
    <citation type="submission" date="2018-08" db="EMBL/GenBank/DDBJ databases">
        <title>Comparative Plastid Genomics of Synurophyceae: Evolutionary Evidence of Lateral Gene Transfer and Inverted Repeat Dynamics.</title>
        <authorList>
            <person name="Kim J.I."/>
            <person name="Shin H."/>
            <person name="Skaloud P."/>
            <person name="Jung J."/>
            <person name="Yoon H.S."/>
            <person name="Archibald J.M."/>
            <person name="Shin W."/>
        </authorList>
    </citation>
    <scope>NUCLEOTIDE SEQUENCE</scope>
    <source>
        <strain evidence="4">S114.C7</strain>
    </source>
</reference>
<organism evidence="4">
    <name type="scientific">Synura petersenii</name>
    <dbReference type="NCBI Taxonomy" id="52555"/>
    <lineage>
        <taxon>Eukaryota</taxon>
        <taxon>Sar</taxon>
        <taxon>Stramenopiles</taxon>
        <taxon>Ochrophyta</taxon>
        <taxon>Synurophyceae</taxon>
        <taxon>Synurales</taxon>
        <taxon>Mallomonadaceae</taxon>
        <taxon>Synura</taxon>
    </lineage>
</organism>
<dbReference type="GO" id="GO:0003735">
    <property type="term" value="F:structural constituent of ribosome"/>
    <property type="evidence" value="ECO:0007669"/>
    <property type="project" value="InterPro"/>
</dbReference>
<dbReference type="GO" id="GO:0006412">
    <property type="term" value="P:translation"/>
    <property type="evidence" value="ECO:0007669"/>
    <property type="project" value="InterPro"/>
</dbReference>
<dbReference type="GO" id="GO:1990904">
    <property type="term" value="C:ribonucleoprotein complex"/>
    <property type="evidence" value="ECO:0007669"/>
    <property type="project" value="UniProtKB-KW"/>
</dbReference>
<comment type="similarity">
    <text evidence="1">Belongs to the universal ribosomal protein uL29 family.</text>
</comment>
<proteinExistence type="inferred from homology"/>
<sequence length="69" mass="8352">MTLPKYTELNQLNSIDEIEKEIFVLTKNLFDLRIKRSTNQQIKSHIFTHTKRRISQLKYKQSFLVNLEK</sequence>
<keyword evidence="3" id="KW-0687">Ribonucleoprotein</keyword>
<dbReference type="SUPFAM" id="SSF46561">
    <property type="entry name" value="Ribosomal protein L29 (L29p)"/>
    <property type="match status" value="1"/>
</dbReference>
<protein>
    <submittedName>
        <fullName evidence="4">Ribosomal protein L29</fullName>
    </submittedName>
</protein>
<evidence type="ECO:0000256" key="2">
    <source>
        <dbReference type="ARBA" id="ARBA00022980"/>
    </source>
</evidence>
<geneLocation type="plastid" evidence="4"/>